<organism evidence="1 2">
    <name type="scientific">Flavonifractor plautii</name>
    <name type="common">Fusobacterium plautii</name>
    <dbReference type="NCBI Taxonomy" id="292800"/>
    <lineage>
        <taxon>Bacteria</taxon>
        <taxon>Bacillati</taxon>
        <taxon>Bacillota</taxon>
        <taxon>Clostridia</taxon>
        <taxon>Eubacteriales</taxon>
        <taxon>Oscillospiraceae</taxon>
        <taxon>Flavonifractor</taxon>
    </lineage>
</organism>
<dbReference type="InterPro" id="IPR011009">
    <property type="entry name" value="Kinase-like_dom_sf"/>
</dbReference>
<evidence type="ECO:0000313" key="1">
    <source>
        <dbReference type="EMBL" id="CUP66504.1"/>
    </source>
</evidence>
<reference evidence="1 2" key="1">
    <citation type="submission" date="2015-09" db="EMBL/GenBank/DDBJ databases">
        <authorList>
            <consortium name="Pathogen Informatics"/>
        </authorList>
    </citation>
    <scope>NUCLEOTIDE SEQUENCE [LARGE SCALE GENOMIC DNA]</scope>
    <source>
        <strain evidence="1 2">2789STDY5608854</strain>
    </source>
</reference>
<accession>A0A174PYX9</accession>
<name>A0A174PYX9_FLAPL</name>
<keyword evidence="1" id="KW-0808">Transferase</keyword>
<dbReference type="EMBL" id="CYZT01000444">
    <property type="protein sequence ID" value="CUP66504.1"/>
    <property type="molecule type" value="Genomic_DNA"/>
</dbReference>
<evidence type="ECO:0000313" key="2">
    <source>
        <dbReference type="Proteomes" id="UP000095746"/>
    </source>
</evidence>
<sequence length="109" mass="12335">MRVIDWEYGGMNGGYYDIACVCVENPLDARCEDVFFRAYCGGEPSEEAKARLLINKFLVTSHWSTWSLVQICYGKDADFYWEYGRTRAVQACSFLDDPSFSSSLTLLGG</sequence>
<protein>
    <submittedName>
        <fullName evidence="1">CTP:phosphocholine cytidylyltransferase involved in choline phosphorylation for cell surface LPS epitopes</fullName>
    </submittedName>
</protein>
<dbReference type="RefSeq" id="WP_021631503.1">
    <property type="nucleotide sequence ID" value="NZ_JADMOW010000015.1"/>
</dbReference>
<dbReference type="GO" id="GO:0016779">
    <property type="term" value="F:nucleotidyltransferase activity"/>
    <property type="evidence" value="ECO:0007669"/>
    <property type="project" value="UniProtKB-KW"/>
</dbReference>
<gene>
    <name evidence="1" type="ORF">ERS852411_03440</name>
</gene>
<dbReference type="SUPFAM" id="SSF56112">
    <property type="entry name" value="Protein kinase-like (PK-like)"/>
    <property type="match status" value="1"/>
</dbReference>
<dbReference type="AlphaFoldDB" id="A0A174PYX9"/>
<dbReference type="Gene3D" id="3.90.1200.10">
    <property type="match status" value="1"/>
</dbReference>
<proteinExistence type="predicted"/>
<dbReference type="Proteomes" id="UP000095746">
    <property type="component" value="Unassembled WGS sequence"/>
</dbReference>
<keyword evidence="1" id="KW-0548">Nucleotidyltransferase</keyword>